<sequence>MVTDWVRGPYPRPHWQPERSTTGHIPDDGRFYEAAAIRSPPLTIDRALREQCQINVQSYFLAVLTDEGDVAYFSGPESLPSEEIPHIFEMKKFLQYQQRAASALDPRRADSGFPYDDLYRRDGPDFSRRPRFDRREHGVERSDDDLPLTSRTRKRHRATLNRRIPDDDEPPVITRTKKGIKVGNSDEVWDFYGQRFRNIQQNACKLIAKIWVKAVAPKKQTHNPYTAGDEKAPDWWPKPWGPTKEERVRHVEPDHLLKKERVHLLIHILRLIVEPNASQHPDIQKLGINVAKLEELTMESLSGFFNDNGKGNNSKKKPYLKEIFKVAKHEEQYKRGEIDASTEVFVMADDKTPENYQSDDDMAPNQNEEVDEGSVRSSRVSPPKTGPHSILSGTSSGHSPVPNLRPTAPFLSDIPVRGPQYPANMMPGDLAASQHSFVEGGNIAVGAQPPPLQSHSSMHIPELMQAPHDSARRTSSMFNPTATEFPTASSPGIYSGGGWQQSTTAPTNTALYAFNTQPPPPPPQTPSSFVPQQPGVSMSQGSQYLGSQFHPNDVYRGGGVPQSSVGHGPGYQGYLTHDGGGASMMNGAMKPEPLNRGPLH</sequence>
<dbReference type="PANTHER" id="PTHR36102">
    <property type="entry name" value="CHROMOSOME 10, WHOLE GENOME SHOTGUN SEQUENCE"/>
    <property type="match status" value="1"/>
</dbReference>
<accession>A0AAJ0BD03</accession>
<evidence type="ECO:0000313" key="4">
    <source>
        <dbReference type="Proteomes" id="UP001239445"/>
    </source>
</evidence>
<feature type="domain" description="Subtelomeric hrmA-associated cluster protein AFUB-079030/YDR124W-like helical bundle" evidence="2">
    <location>
        <begin position="182"/>
        <end position="328"/>
    </location>
</feature>
<evidence type="ECO:0000259" key="2">
    <source>
        <dbReference type="Pfam" id="PF11001"/>
    </source>
</evidence>
<name>A0AAJ0BD03_9PEZI</name>
<comment type="caution">
    <text evidence="3">The sequence shown here is derived from an EMBL/GenBank/DDBJ whole genome shotgun (WGS) entry which is preliminary data.</text>
</comment>
<feature type="region of interest" description="Disordered" evidence="1">
    <location>
        <begin position="352"/>
        <end position="410"/>
    </location>
</feature>
<dbReference type="Proteomes" id="UP001239445">
    <property type="component" value="Unassembled WGS sequence"/>
</dbReference>
<proteinExistence type="predicted"/>
<dbReference type="InterPro" id="IPR047092">
    <property type="entry name" value="AFUB_07903/YDR124W-like_hel"/>
</dbReference>
<feature type="compositionally biased region" description="Acidic residues" evidence="1">
    <location>
        <begin position="357"/>
        <end position="372"/>
    </location>
</feature>
<dbReference type="InterPro" id="IPR021264">
    <property type="entry name" value="AFUB_079030/YDR124W-like"/>
</dbReference>
<dbReference type="AlphaFoldDB" id="A0AAJ0BD03"/>
<evidence type="ECO:0000313" key="3">
    <source>
        <dbReference type="EMBL" id="KAK1756038.1"/>
    </source>
</evidence>
<protein>
    <recommendedName>
        <fullName evidence="2">Subtelomeric hrmA-associated cluster protein AFUB-079030/YDR124W-like helical bundle domain-containing protein</fullName>
    </recommendedName>
</protein>
<organism evidence="3 4">
    <name type="scientific">Echria macrotheca</name>
    <dbReference type="NCBI Taxonomy" id="438768"/>
    <lineage>
        <taxon>Eukaryota</taxon>
        <taxon>Fungi</taxon>
        <taxon>Dikarya</taxon>
        <taxon>Ascomycota</taxon>
        <taxon>Pezizomycotina</taxon>
        <taxon>Sordariomycetes</taxon>
        <taxon>Sordariomycetidae</taxon>
        <taxon>Sordariales</taxon>
        <taxon>Schizotheciaceae</taxon>
        <taxon>Echria</taxon>
    </lineage>
</organism>
<feature type="compositionally biased region" description="Basic and acidic residues" evidence="1">
    <location>
        <begin position="117"/>
        <end position="141"/>
    </location>
</feature>
<reference evidence="3" key="1">
    <citation type="submission" date="2023-06" db="EMBL/GenBank/DDBJ databases">
        <title>Genome-scale phylogeny and comparative genomics of the fungal order Sordariales.</title>
        <authorList>
            <consortium name="Lawrence Berkeley National Laboratory"/>
            <person name="Hensen N."/>
            <person name="Bonometti L."/>
            <person name="Westerberg I."/>
            <person name="Brannstrom I.O."/>
            <person name="Guillou S."/>
            <person name="Cros-Aarteil S."/>
            <person name="Calhoun S."/>
            <person name="Haridas S."/>
            <person name="Kuo A."/>
            <person name="Mondo S."/>
            <person name="Pangilinan J."/>
            <person name="Riley R."/>
            <person name="Labutti K."/>
            <person name="Andreopoulos B."/>
            <person name="Lipzen A."/>
            <person name="Chen C."/>
            <person name="Yanf M."/>
            <person name="Daum C."/>
            <person name="Ng V."/>
            <person name="Clum A."/>
            <person name="Steindorff A."/>
            <person name="Ohm R."/>
            <person name="Martin F."/>
            <person name="Silar P."/>
            <person name="Natvig D."/>
            <person name="Lalanne C."/>
            <person name="Gautier V."/>
            <person name="Ament-Velasquez S.L."/>
            <person name="Kruys A."/>
            <person name="Hutchinson M.I."/>
            <person name="Powell A.J."/>
            <person name="Barry K."/>
            <person name="Miller A.N."/>
            <person name="Grigoriev I.V."/>
            <person name="Debuchy R."/>
            <person name="Gladieux P."/>
            <person name="Thoren M.H."/>
            <person name="Johannesson H."/>
        </authorList>
    </citation>
    <scope>NUCLEOTIDE SEQUENCE</scope>
    <source>
        <strain evidence="3">PSN4</strain>
    </source>
</reference>
<dbReference type="Pfam" id="PF11001">
    <property type="entry name" value="AFUB_07903_YDR124W_hel"/>
    <property type="match status" value="1"/>
</dbReference>
<keyword evidence="4" id="KW-1185">Reference proteome</keyword>
<feature type="region of interest" description="Disordered" evidence="1">
    <location>
        <begin position="1"/>
        <end position="27"/>
    </location>
</feature>
<feature type="region of interest" description="Disordered" evidence="1">
    <location>
        <begin position="517"/>
        <end position="540"/>
    </location>
</feature>
<dbReference type="EMBL" id="MU839832">
    <property type="protein sequence ID" value="KAK1756038.1"/>
    <property type="molecule type" value="Genomic_DNA"/>
</dbReference>
<gene>
    <name evidence="3" type="ORF">QBC47DRAFT_178592</name>
</gene>
<dbReference type="PANTHER" id="PTHR36102:SF1">
    <property type="entry name" value="YDR124W-LIKE HELICAL BUNDLE DOMAIN-CONTAINING PROTEIN"/>
    <property type="match status" value="1"/>
</dbReference>
<evidence type="ECO:0000256" key="1">
    <source>
        <dbReference type="SAM" id="MobiDB-lite"/>
    </source>
</evidence>
<feature type="region of interest" description="Disordered" evidence="1">
    <location>
        <begin position="113"/>
        <end position="154"/>
    </location>
</feature>